<dbReference type="InterPro" id="IPR013727">
    <property type="entry name" value="2CSK_N"/>
</dbReference>
<evidence type="ECO:0000259" key="14">
    <source>
        <dbReference type="PROSITE" id="PS50885"/>
    </source>
</evidence>
<dbReference type="CDD" id="cd00082">
    <property type="entry name" value="HisKA"/>
    <property type="match status" value="1"/>
</dbReference>
<dbReference type="PANTHER" id="PTHR45436">
    <property type="entry name" value="SENSOR HISTIDINE KINASE YKOH"/>
    <property type="match status" value="1"/>
</dbReference>
<evidence type="ECO:0000313" key="16">
    <source>
        <dbReference type="Proteomes" id="UP000562492"/>
    </source>
</evidence>
<dbReference type="InterPro" id="IPR050428">
    <property type="entry name" value="TCS_sensor_his_kinase"/>
</dbReference>
<keyword evidence="9" id="KW-0902">Two-component regulatory system</keyword>
<dbReference type="InterPro" id="IPR003660">
    <property type="entry name" value="HAMP_dom"/>
</dbReference>
<dbReference type="Pfam" id="PF08521">
    <property type="entry name" value="2CSK_N"/>
    <property type="match status" value="1"/>
</dbReference>
<comment type="caution">
    <text evidence="15">The sequence shown here is derived from an EMBL/GenBank/DDBJ whole genome shotgun (WGS) entry which is preliminary data.</text>
</comment>
<dbReference type="InterPro" id="IPR005467">
    <property type="entry name" value="His_kinase_dom"/>
</dbReference>
<protein>
    <recommendedName>
        <fullName evidence="3">histidine kinase</fullName>
        <ecNumber evidence="3">2.7.13.3</ecNumber>
    </recommendedName>
</protein>
<comment type="catalytic activity">
    <reaction evidence="1">
        <text>ATP + protein L-histidine = ADP + protein N-phospho-L-histidine.</text>
        <dbReference type="EC" id="2.7.13.3"/>
    </reaction>
</comment>
<comment type="subcellular location">
    <subcellularLocation>
        <location evidence="2">Membrane</location>
    </subcellularLocation>
</comment>
<dbReference type="InterPro" id="IPR036890">
    <property type="entry name" value="HATPase_C_sf"/>
</dbReference>
<accession>A0ABR6RIZ3</accession>
<keyword evidence="10 12" id="KW-0472">Membrane</keyword>
<evidence type="ECO:0000313" key="15">
    <source>
        <dbReference type="EMBL" id="MBB6579138.1"/>
    </source>
</evidence>
<dbReference type="PROSITE" id="PS50109">
    <property type="entry name" value="HIS_KIN"/>
    <property type="match status" value="1"/>
</dbReference>
<evidence type="ECO:0000256" key="10">
    <source>
        <dbReference type="ARBA" id="ARBA00023136"/>
    </source>
</evidence>
<dbReference type="CDD" id="cd00075">
    <property type="entry name" value="HATPase"/>
    <property type="match status" value="1"/>
</dbReference>
<dbReference type="Pfam" id="PF00512">
    <property type="entry name" value="HisKA"/>
    <property type="match status" value="1"/>
</dbReference>
<dbReference type="Gene3D" id="3.30.565.10">
    <property type="entry name" value="Histidine kinase-like ATPase, C-terminal domain"/>
    <property type="match status" value="1"/>
</dbReference>
<dbReference type="SMART" id="SM00387">
    <property type="entry name" value="HATPase_c"/>
    <property type="match status" value="1"/>
</dbReference>
<evidence type="ECO:0000256" key="12">
    <source>
        <dbReference type="SAM" id="Phobius"/>
    </source>
</evidence>
<name>A0ABR6RIZ3_9BURK</name>
<evidence type="ECO:0000256" key="3">
    <source>
        <dbReference type="ARBA" id="ARBA00012438"/>
    </source>
</evidence>
<dbReference type="SUPFAM" id="SSF47384">
    <property type="entry name" value="Homodimeric domain of signal transducing histidine kinase"/>
    <property type="match status" value="1"/>
</dbReference>
<organism evidence="15 16">
    <name type="scientific">Comamonas odontotermitis</name>
    <dbReference type="NCBI Taxonomy" id="379895"/>
    <lineage>
        <taxon>Bacteria</taxon>
        <taxon>Pseudomonadati</taxon>
        <taxon>Pseudomonadota</taxon>
        <taxon>Betaproteobacteria</taxon>
        <taxon>Burkholderiales</taxon>
        <taxon>Comamonadaceae</taxon>
        <taxon>Comamonas</taxon>
    </lineage>
</organism>
<keyword evidence="6 12" id="KW-0812">Transmembrane</keyword>
<keyword evidence="5 15" id="KW-0808">Transferase</keyword>
<evidence type="ECO:0000256" key="2">
    <source>
        <dbReference type="ARBA" id="ARBA00004370"/>
    </source>
</evidence>
<keyword evidence="4" id="KW-0597">Phosphoprotein</keyword>
<proteinExistence type="predicted"/>
<dbReference type="Proteomes" id="UP000562492">
    <property type="component" value="Unassembled WGS sequence"/>
</dbReference>
<feature type="domain" description="Histidine kinase" evidence="13">
    <location>
        <begin position="247"/>
        <end position="496"/>
    </location>
</feature>
<evidence type="ECO:0000256" key="5">
    <source>
        <dbReference type="ARBA" id="ARBA00022679"/>
    </source>
</evidence>
<dbReference type="InterPro" id="IPR003661">
    <property type="entry name" value="HisK_dim/P_dom"/>
</dbReference>
<keyword evidence="16" id="KW-1185">Reference proteome</keyword>
<dbReference type="InterPro" id="IPR004358">
    <property type="entry name" value="Sig_transdc_His_kin-like_C"/>
</dbReference>
<evidence type="ECO:0000256" key="7">
    <source>
        <dbReference type="ARBA" id="ARBA00022777"/>
    </source>
</evidence>
<dbReference type="PANTHER" id="PTHR45436:SF1">
    <property type="entry name" value="SENSOR PROTEIN QSEC"/>
    <property type="match status" value="1"/>
</dbReference>
<dbReference type="SUPFAM" id="SSF55874">
    <property type="entry name" value="ATPase domain of HSP90 chaperone/DNA topoisomerase II/histidine kinase"/>
    <property type="match status" value="1"/>
</dbReference>
<keyword evidence="8 12" id="KW-1133">Transmembrane helix</keyword>
<dbReference type="GO" id="GO:0004673">
    <property type="term" value="F:protein histidine kinase activity"/>
    <property type="evidence" value="ECO:0007669"/>
    <property type="project" value="UniProtKB-EC"/>
</dbReference>
<evidence type="ECO:0000256" key="1">
    <source>
        <dbReference type="ARBA" id="ARBA00000085"/>
    </source>
</evidence>
<dbReference type="Gene3D" id="1.10.287.130">
    <property type="match status" value="1"/>
</dbReference>
<dbReference type="PROSITE" id="PS50885">
    <property type="entry name" value="HAMP"/>
    <property type="match status" value="1"/>
</dbReference>
<dbReference type="InterPro" id="IPR003594">
    <property type="entry name" value="HATPase_dom"/>
</dbReference>
<evidence type="ECO:0000259" key="13">
    <source>
        <dbReference type="PROSITE" id="PS50109"/>
    </source>
</evidence>
<evidence type="ECO:0000256" key="8">
    <source>
        <dbReference type="ARBA" id="ARBA00022989"/>
    </source>
</evidence>
<feature type="transmembrane region" description="Helical" evidence="12">
    <location>
        <begin position="169"/>
        <end position="187"/>
    </location>
</feature>
<sequence>MLHSLRARLALWLLLPLAVLVALCGWFAHEHAEDAADYVQDHDLLSSAKILADRLIWEDGDVHASVPPSALSLFMSPARDHVYLSVTDAQGQLLAGQQDFPRPQQLLLSGSDNAQWYDAVWQGQPIRAVITRRAMYDVAGAREITIVVGKTTHSRNDMVQTLWWPTMEYLLWALAVAVLVSATALTLELRPLLRMARQLAARPAREVDFHLDSRQLHQELRPLTDTVNQFARTIRAQVARQRQFISDAAHQLRTPLAIQAHTLEQALGQTPAALAELSIAQRLAILQRLQRSNQQLVNVTNQLLTLAQAEAGSSTQAPQWVDLRALCLQCLETMAPAADQKQIDLGWEEKEEAEESEAARNATPAKGTAAATDAHPFSLLTSSRLLPELIANLVDNAIRYTPPQGQVTLGLHAQPDSLLLFVEDNGPGIPTQSRDQVLERFYRLTNDTPGTGLGLAIVQEVAQASGGTLQLADAWHPSHPPFGPGLRISVRFARTAACMQ</sequence>
<dbReference type="SMART" id="SM00388">
    <property type="entry name" value="HisKA"/>
    <property type="match status" value="1"/>
</dbReference>
<feature type="region of interest" description="Disordered" evidence="11">
    <location>
        <begin position="349"/>
        <end position="371"/>
    </location>
</feature>
<dbReference type="Pfam" id="PF02518">
    <property type="entry name" value="HATPase_c"/>
    <property type="match status" value="1"/>
</dbReference>
<evidence type="ECO:0000256" key="6">
    <source>
        <dbReference type="ARBA" id="ARBA00022692"/>
    </source>
</evidence>
<keyword evidence="7 15" id="KW-0418">Kinase</keyword>
<reference evidence="15 16" key="1">
    <citation type="submission" date="2020-08" db="EMBL/GenBank/DDBJ databases">
        <title>Functional genomics of gut bacteria from endangered species of beetles.</title>
        <authorList>
            <person name="Carlos-Shanley C."/>
        </authorList>
    </citation>
    <scope>NUCLEOTIDE SEQUENCE [LARGE SCALE GENOMIC DNA]</scope>
    <source>
        <strain evidence="15 16">S00124</strain>
    </source>
</reference>
<dbReference type="InterPro" id="IPR036097">
    <property type="entry name" value="HisK_dim/P_sf"/>
</dbReference>
<gene>
    <name evidence="15" type="ORF">HNP33_003248</name>
</gene>
<evidence type="ECO:0000256" key="9">
    <source>
        <dbReference type="ARBA" id="ARBA00023012"/>
    </source>
</evidence>
<dbReference type="PRINTS" id="PR00344">
    <property type="entry name" value="BCTRLSENSOR"/>
</dbReference>
<dbReference type="RefSeq" id="WP_184710350.1">
    <property type="nucleotide sequence ID" value="NZ_JACHKZ010000024.1"/>
</dbReference>
<feature type="domain" description="HAMP" evidence="14">
    <location>
        <begin position="189"/>
        <end position="239"/>
    </location>
</feature>
<dbReference type="EMBL" id="JACHKZ010000024">
    <property type="protein sequence ID" value="MBB6579138.1"/>
    <property type="molecule type" value="Genomic_DNA"/>
</dbReference>
<evidence type="ECO:0000256" key="11">
    <source>
        <dbReference type="SAM" id="MobiDB-lite"/>
    </source>
</evidence>
<evidence type="ECO:0000256" key="4">
    <source>
        <dbReference type="ARBA" id="ARBA00022553"/>
    </source>
</evidence>
<dbReference type="EC" id="2.7.13.3" evidence="3"/>